<dbReference type="SUPFAM" id="SSF69318">
    <property type="entry name" value="Integrin alpha N-terminal domain"/>
    <property type="match status" value="1"/>
</dbReference>
<dbReference type="Proteomes" id="UP000320421">
    <property type="component" value="Chromosome"/>
</dbReference>
<protein>
    <submittedName>
        <fullName evidence="4">FG-GAP repeat protein</fullName>
    </submittedName>
</protein>
<proteinExistence type="predicted"/>
<feature type="signal peptide" evidence="2">
    <location>
        <begin position="1"/>
        <end position="31"/>
    </location>
</feature>
<dbReference type="PANTHER" id="PTHR16026:SF0">
    <property type="entry name" value="CARTILAGE ACIDIC PROTEIN 1"/>
    <property type="match status" value="1"/>
</dbReference>
<dbReference type="InterPro" id="IPR013517">
    <property type="entry name" value="FG-GAP"/>
</dbReference>
<dbReference type="OrthoDB" id="5287961at2"/>
<evidence type="ECO:0000256" key="2">
    <source>
        <dbReference type="SAM" id="SignalP"/>
    </source>
</evidence>
<gene>
    <name evidence="4" type="ORF">HG66A1_35030</name>
</gene>
<sequence precursor="true">MSNFRFRRNTASRLLQLMTWTVCLLSCQSIADPVLLSAEEPADKIQLKDVTDAVQLSFQHRSPLTVTRHLHLMMGSGVGWFDYDNDGFPDLFCAQGEEWQSALRKKQVADLDWSHRMFRNVEGRAFQDITRASGLTGFGYGMGMAVGDFNHDGFEDLYVSVFGRNQLYANNGDGTFTDISQAAHVDHPGYGASCTWVDLNGDGLLDLYIANYLEIDREHYPLCSRRVDNSRVYFVCHPRYVPGEYDVVFRNLGNGKFLDVSQQSGLHSEPARQGLGVFAADYDLDGDQDIYVANDSVANQLWINDGRGNFTDQALIAGLAFNREGDREAGMGLAGADYNGDGTLDLLVTNYFGETNTLYRNEGALFFLDVTDETGLAAPSRVRLGFGTSFVDLNNDGWEDLFVANGHVHDRLAQLGKSEPFEQEPQLFRNESGTRFREISNSAGPFFQTRRVGRGSATADFNRDGLADLAVSHLNQKVVLLQNQTRTTGQSIALKLIGTEANRSAIGAVVEITAGKRKLMRLRKGSSSYLSVDESEILVGLGEQRDAVTVKVIWPGGKSEIWTGFKAGQHYTLIEGNSDSQKSTPSQSEE</sequence>
<dbReference type="AlphaFoldDB" id="A0A517PQQ1"/>
<reference evidence="4 5" key="1">
    <citation type="submission" date="2019-02" db="EMBL/GenBank/DDBJ databases">
        <title>Deep-cultivation of Planctomycetes and their phenomic and genomic characterization uncovers novel biology.</title>
        <authorList>
            <person name="Wiegand S."/>
            <person name="Jogler M."/>
            <person name="Boedeker C."/>
            <person name="Pinto D."/>
            <person name="Vollmers J."/>
            <person name="Rivas-Marin E."/>
            <person name="Kohn T."/>
            <person name="Peeters S.H."/>
            <person name="Heuer A."/>
            <person name="Rast P."/>
            <person name="Oberbeckmann S."/>
            <person name="Bunk B."/>
            <person name="Jeske O."/>
            <person name="Meyerdierks A."/>
            <person name="Storesund J.E."/>
            <person name="Kallscheuer N."/>
            <person name="Luecker S."/>
            <person name="Lage O.M."/>
            <person name="Pohl T."/>
            <person name="Merkel B.J."/>
            <person name="Hornburger P."/>
            <person name="Mueller R.-W."/>
            <person name="Bruemmer F."/>
            <person name="Labrenz M."/>
            <person name="Spormann A.M."/>
            <person name="Op den Camp H."/>
            <person name="Overmann J."/>
            <person name="Amann R."/>
            <person name="Jetten M.S.M."/>
            <person name="Mascher T."/>
            <person name="Medema M.H."/>
            <person name="Devos D.P."/>
            <person name="Kaster A.-K."/>
            <person name="Ovreas L."/>
            <person name="Rohde M."/>
            <person name="Galperin M.Y."/>
            <person name="Jogler C."/>
        </authorList>
    </citation>
    <scope>NUCLEOTIDE SEQUENCE [LARGE SCALE GENOMIC DNA]</scope>
    <source>
        <strain evidence="4 5">HG66A1</strain>
    </source>
</reference>
<evidence type="ECO:0000256" key="1">
    <source>
        <dbReference type="ARBA" id="ARBA00022729"/>
    </source>
</evidence>
<keyword evidence="5" id="KW-1185">Reference proteome</keyword>
<dbReference type="InterPro" id="IPR028994">
    <property type="entry name" value="Integrin_alpha_N"/>
</dbReference>
<evidence type="ECO:0000259" key="3">
    <source>
        <dbReference type="Pfam" id="PF07593"/>
    </source>
</evidence>
<organism evidence="4 5">
    <name type="scientific">Gimesia chilikensis</name>
    <dbReference type="NCBI Taxonomy" id="2605989"/>
    <lineage>
        <taxon>Bacteria</taxon>
        <taxon>Pseudomonadati</taxon>
        <taxon>Planctomycetota</taxon>
        <taxon>Planctomycetia</taxon>
        <taxon>Planctomycetales</taxon>
        <taxon>Planctomycetaceae</taxon>
        <taxon>Gimesia</taxon>
    </lineage>
</organism>
<dbReference type="Pfam" id="PF13517">
    <property type="entry name" value="FG-GAP_3"/>
    <property type="match status" value="3"/>
</dbReference>
<dbReference type="InterPro" id="IPR011519">
    <property type="entry name" value="UnbV_ASPIC"/>
</dbReference>
<dbReference type="Pfam" id="PF07593">
    <property type="entry name" value="UnbV_ASPIC"/>
    <property type="match status" value="1"/>
</dbReference>
<evidence type="ECO:0000313" key="5">
    <source>
        <dbReference type="Proteomes" id="UP000320421"/>
    </source>
</evidence>
<dbReference type="RefSeq" id="WP_145186415.1">
    <property type="nucleotide sequence ID" value="NZ_CP036266.1"/>
</dbReference>
<accession>A0A517PQQ1</accession>
<keyword evidence="1 2" id="KW-0732">Signal</keyword>
<feature type="domain" description="ASPIC/UnbV" evidence="3">
    <location>
        <begin position="505"/>
        <end position="572"/>
    </location>
</feature>
<dbReference type="Gene3D" id="2.130.10.130">
    <property type="entry name" value="Integrin alpha, N-terminal"/>
    <property type="match status" value="3"/>
</dbReference>
<dbReference type="PANTHER" id="PTHR16026">
    <property type="entry name" value="CARTILAGE ACIDIC PROTEIN 1"/>
    <property type="match status" value="1"/>
</dbReference>
<feature type="chain" id="PRO_5021771381" evidence="2">
    <location>
        <begin position="32"/>
        <end position="590"/>
    </location>
</feature>
<dbReference type="EMBL" id="CP036266">
    <property type="protein sequence ID" value="QDT21700.1"/>
    <property type="molecule type" value="Genomic_DNA"/>
</dbReference>
<dbReference type="InterPro" id="IPR027039">
    <property type="entry name" value="Crtac1"/>
</dbReference>
<name>A0A517PQQ1_9PLAN</name>
<evidence type="ECO:0000313" key="4">
    <source>
        <dbReference type="EMBL" id="QDT21700.1"/>
    </source>
</evidence>